<dbReference type="Proteomes" id="UP001303473">
    <property type="component" value="Unassembled WGS sequence"/>
</dbReference>
<comment type="caution">
    <text evidence="2">The sequence shown here is derived from an EMBL/GenBank/DDBJ whole genome shotgun (WGS) entry which is preliminary data.</text>
</comment>
<feature type="non-terminal residue" evidence="2">
    <location>
        <position position="232"/>
    </location>
</feature>
<keyword evidence="3" id="KW-1185">Reference proteome</keyword>
<feature type="domain" description="DUF7136" evidence="1">
    <location>
        <begin position="16"/>
        <end position="230"/>
    </location>
</feature>
<evidence type="ECO:0000313" key="2">
    <source>
        <dbReference type="EMBL" id="KAK3934191.1"/>
    </source>
</evidence>
<dbReference type="AlphaFoldDB" id="A0AAN6RZH3"/>
<evidence type="ECO:0000259" key="1">
    <source>
        <dbReference type="Pfam" id="PF23584"/>
    </source>
</evidence>
<evidence type="ECO:0000313" key="3">
    <source>
        <dbReference type="Proteomes" id="UP001303473"/>
    </source>
</evidence>
<protein>
    <recommendedName>
        <fullName evidence="1">DUF7136 domain-containing protein</fullName>
    </recommendedName>
</protein>
<reference evidence="3" key="1">
    <citation type="journal article" date="2023" name="Mol. Phylogenet. Evol.">
        <title>Genome-scale phylogeny and comparative genomics of the fungal order Sordariales.</title>
        <authorList>
            <person name="Hensen N."/>
            <person name="Bonometti L."/>
            <person name="Westerberg I."/>
            <person name="Brannstrom I.O."/>
            <person name="Guillou S."/>
            <person name="Cros-Aarteil S."/>
            <person name="Calhoun S."/>
            <person name="Haridas S."/>
            <person name="Kuo A."/>
            <person name="Mondo S."/>
            <person name="Pangilinan J."/>
            <person name="Riley R."/>
            <person name="LaButti K."/>
            <person name="Andreopoulos B."/>
            <person name="Lipzen A."/>
            <person name="Chen C."/>
            <person name="Yan M."/>
            <person name="Daum C."/>
            <person name="Ng V."/>
            <person name="Clum A."/>
            <person name="Steindorff A."/>
            <person name="Ohm R.A."/>
            <person name="Martin F."/>
            <person name="Silar P."/>
            <person name="Natvig D.O."/>
            <person name="Lalanne C."/>
            <person name="Gautier V."/>
            <person name="Ament-Velasquez S.L."/>
            <person name="Kruys A."/>
            <person name="Hutchinson M.I."/>
            <person name="Powell A.J."/>
            <person name="Barry K."/>
            <person name="Miller A.N."/>
            <person name="Grigoriev I.V."/>
            <person name="Debuchy R."/>
            <person name="Gladieux P."/>
            <person name="Hiltunen Thoren M."/>
            <person name="Johannesson H."/>
        </authorList>
    </citation>
    <scope>NUCLEOTIDE SEQUENCE [LARGE SCALE GENOMIC DNA]</scope>
    <source>
        <strain evidence="3">CBS 340.73</strain>
    </source>
</reference>
<dbReference type="EMBL" id="MU854018">
    <property type="protein sequence ID" value="KAK3934191.1"/>
    <property type="molecule type" value="Genomic_DNA"/>
</dbReference>
<gene>
    <name evidence="2" type="ORF">QBC46DRAFT_428586</name>
</gene>
<sequence>LLTLLLPCLSAAQSPFPATVEVDVIFPQNDTYAPSPLMPIVFAIQNAHLAGPLDVNFEWSVYLVDDPDGVSDQRTVDLRGANLSNTSLYFAYQTTGKLNHTEGAWSLLWTVSSGNCSGSGSNRTWAFSGSNLSKNLYFSTNNSAPAPDLVAATADNTCANMQAYTFNVTGILDVPDPSKYDGHSSCAVVAPGPTPAANPCGAKVDAAAASSISAAIMSSACAAPQPVVSCPP</sequence>
<dbReference type="InterPro" id="IPR055560">
    <property type="entry name" value="DUF7136"/>
</dbReference>
<accession>A0AAN6RZH3</accession>
<feature type="non-terminal residue" evidence="2">
    <location>
        <position position="1"/>
    </location>
</feature>
<proteinExistence type="predicted"/>
<dbReference type="Pfam" id="PF23584">
    <property type="entry name" value="DUF7136"/>
    <property type="match status" value="1"/>
</dbReference>
<organism evidence="2 3">
    <name type="scientific">Diplogelasinospora grovesii</name>
    <dbReference type="NCBI Taxonomy" id="303347"/>
    <lineage>
        <taxon>Eukaryota</taxon>
        <taxon>Fungi</taxon>
        <taxon>Dikarya</taxon>
        <taxon>Ascomycota</taxon>
        <taxon>Pezizomycotina</taxon>
        <taxon>Sordariomycetes</taxon>
        <taxon>Sordariomycetidae</taxon>
        <taxon>Sordariales</taxon>
        <taxon>Diplogelasinosporaceae</taxon>
        <taxon>Diplogelasinospora</taxon>
    </lineage>
</organism>
<name>A0AAN6RZH3_9PEZI</name>